<keyword evidence="2" id="KW-1185">Reference proteome</keyword>
<proteinExistence type="predicted"/>
<protein>
    <submittedName>
        <fullName evidence="1">Tetratricopeptide repeat protein</fullName>
    </submittedName>
</protein>
<organism evidence="1 2">
    <name type="scientific">Paraflavitalea soli</name>
    <dbReference type="NCBI Taxonomy" id="2315862"/>
    <lineage>
        <taxon>Bacteria</taxon>
        <taxon>Pseudomonadati</taxon>
        <taxon>Bacteroidota</taxon>
        <taxon>Chitinophagia</taxon>
        <taxon>Chitinophagales</taxon>
        <taxon>Chitinophagaceae</taxon>
        <taxon>Paraflavitalea</taxon>
    </lineage>
</organism>
<dbReference type="Proteomes" id="UP000263900">
    <property type="component" value="Chromosome"/>
</dbReference>
<dbReference type="KEGG" id="pseg:D3H65_09110"/>
<accession>A0A3B7MUH2</accession>
<reference evidence="1 2" key="1">
    <citation type="submission" date="2018-09" db="EMBL/GenBank/DDBJ databases">
        <title>Genome sequencing of strain 6GH32-13.</title>
        <authorList>
            <person name="Weon H.-Y."/>
            <person name="Heo J."/>
            <person name="Kwon S.-W."/>
        </authorList>
    </citation>
    <scope>NUCLEOTIDE SEQUENCE [LARGE SCALE GENOMIC DNA]</scope>
    <source>
        <strain evidence="1 2">5GH32-13</strain>
    </source>
</reference>
<evidence type="ECO:0000313" key="2">
    <source>
        <dbReference type="Proteomes" id="UP000263900"/>
    </source>
</evidence>
<dbReference type="InterPro" id="IPR011990">
    <property type="entry name" value="TPR-like_helical_dom_sf"/>
</dbReference>
<dbReference type="AlphaFoldDB" id="A0A3B7MUH2"/>
<sequence>MAVRYSSHNLHVRAKEAEQAGEPAQAVKLYTQALKNDPMDDISYNRLMVHYRRQKDYQKELKIIQAAIAAHLHHAQQTGEQWLKKNKQTARTARALVKSLGLVDRKGMPKLETRQIETWQKRMGIVRKRIRQSAARK</sequence>
<dbReference type="Gene3D" id="1.25.40.10">
    <property type="entry name" value="Tetratricopeptide repeat domain"/>
    <property type="match status" value="1"/>
</dbReference>
<gene>
    <name evidence="1" type="ORF">D3H65_09110</name>
</gene>
<name>A0A3B7MUH2_9BACT</name>
<dbReference type="EMBL" id="CP032157">
    <property type="protein sequence ID" value="AXY74121.1"/>
    <property type="molecule type" value="Genomic_DNA"/>
</dbReference>
<dbReference type="SUPFAM" id="SSF48452">
    <property type="entry name" value="TPR-like"/>
    <property type="match status" value="1"/>
</dbReference>
<evidence type="ECO:0000313" key="1">
    <source>
        <dbReference type="EMBL" id="AXY74121.1"/>
    </source>
</evidence>
<dbReference type="RefSeq" id="WP_119050008.1">
    <property type="nucleotide sequence ID" value="NZ_CP032157.1"/>
</dbReference>
<dbReference type="OrthoDB" id="679100at2"/>